<evidence type="ECO:0000313" key="2">
    <source>
        <dbReference type="EMBL" id="KFE54785.1"/>
    </source>
</evidence>
<feature type="compositionally biased region" description="Basic and acidic residues" evidence="1">
    <location>
        <begin position="81"/>
        <end position="91"/>
    </location>
</feature>
<accession>A0A085VH72</accession>
<organism evidence="2 3">
    <name type="scientific">Pseudomonas syringae</name>
    <dbReference type="NCBI Taxonomy" id="317"/>
    <lineage>
        <taxon>Bacteria</taxon>
        <taxon>Pseudomonadati</taxon>
        <taxon>Pseudomonadota</taxon>
        <taxon>Gammaproteobacteria</taxon>
        <taxon>Pseudomonadales</taxon>
        <taxon>Pseudomonadaceae</taxon>
        <taxon>Pseudomonas</taxon>
    </lineage>
</organism>
<keyword evidence="3" id="KW-1185">Reference proteome</keyword>
<feature type="region of interest" description="Disordered" evidence="1">
    <location>
        <begin position="81"/>
        <end position="101"/>
    </location>
</feature>
<evidence type="ECO:0000313" key="3">
    <source>
        <dbReference type="Proteomes" id="UP000028631"/>
    </source>
</evidence>
<sequence>MELSKLASHVKAGDVEEIDLVAMEGGSFVMHVLVAGKSQRVINAKGGTLHVASIEEARKNLAGVPEVPLFLVQPAVHEEMVGLDDTDKQPSREPIPFRSSL</sequence>
<dbReference type="Proteomes" id="UP000028631">
    <property type="component" value="Unassembled WGS sequence"/>
</dbReference>
<dbReference type="RefSeq" id="WP_032629136.1">
    <property type="nucleotide sequence ID" value="NZ_JPQU01000040.1"/>
</dbReference>
<gene>
    <name evidence="2" type="ORF">IV01_14505</name>
</gene>
<dbReference type="OrthoDB" id="7063802at2"/>
<dbReference type="Pfam" id="PF20090">
    <property type="entry name" value="DUF6482"/>
    <property type="match status" value="1"/>
</dbReference>
<proteinExistence type="predicted"/>
<dbReference type="InterPro" id="IPR045508">
    <property type="entry name" value="DUF6482"/>
</dbReference>
<dbReference type="AlphaFoldDB" id="A0A085VH72"/>
<protein>
    <submittedName>
        <fullName evidence="2">Cation transporter</fullName>
    </submittedName>
</protein>
<evidence type="ECO:0000256" key="1">
    <source>
        <dbReference type="SAM" id="MobiDB-lite"/>
    </source>
</evidence>
<dbReference type="PATRIC" id="fig|317.175.peg.3015"/>
<dbReference type="EMBL" id="JPQU01000040">
    <property type="protein sequence ID" value="KFE54785.1"/>
    <property type="molecule type" value="Genomic_DNA"/>
</dbReference>
<comment type="caution">
    <text evidence="2">The sequence shown here is derived from an EMBL/GenBank/DDBJ whole genome shotgun (WGS) entry which is preliminary data.</text>
</comment>
<name>A0A085VH72_PSESX</name>
<reference evidence="2 3" key="1">
    <citation type="submission" date="2014-07" db="EMBL/GenBank/DDBJ databases">
        <title>Draft Genome Sequences of Environmental Pseudomonas syringae strains.</title>
        <authorList>
            <person name="Baltrus D.A."/>
            <person name="Berge O."/>
            <person name="Morris C."/>
        </authorList>
    </citation>
    <scope>NUCLEOTIDE SEQUENCE [LARGE SCALE GENOMIC DNA]</scope>
    <source>
        <strain evidence="2 3">GAW0119</strain>
    </source>
</reference>